<organism evidence="1 2">
    <name type="scientific">Enterococcus termitis</name>
    <dbReference type="NCBI Taxonomy" id="332950"/>
    <lineage>
        <taxon>Bacteria</taxon>
        <taxon>Bacillati</taxon>
        <taxon>Bacillota</taxon>
        <taxon>Bacilli</taxon>
        <taxon>Lactobacillales</taxon>
        <taxon>Enterococcaceae</taxon>
        <taxon>Enterococcus</taxon>
    </lineage>
</organism>
<dbReference type="OrthoDB" id="2191538at2"/>
<dbReference type="Proteomes" id="UP000095094">
    <property type="component" value="Unassembled WGS sequence"/>
</dbReference>
<dbReference type="Gene3D" id="3.40.50.1970">
    <property type="match status" value="1"/>
</dbReference>
<dbReference type="AlphaFoldDB" id="A0A1E5G6M1"/>
<sequence>MERIYIKDHLTTTISYGETFASQLKASPVKATHIFLITNQRYYDLFADKLIQFFDLGQEIDWFICKNDAYCNNMSELENLLAFISDFDQQQDFLFLGIGNEGVIQLTSFLHSTSVLTSNCWLLPLSIRALAKSLLGKTTIELKNHPALTTEVLPEKVIYDHTLITDHGDGKLVDFLVFIRCGIVSSHDFLRLLFKNYSERTKLNQQSFTGLLNEMIRYYETDGHKIDQFGKLFEHGFLETPNGHLLSRHMKRLLGCLLQVLWSQEINQFSFHYKNFVIWLIHLGFPVEFPEQILVSDYVEGVLTCVRQGERALLLTEIGKNEQWQVPKAEDLIRTVENYKTIIKEIRG</sequence>
<gene>
    <name evidence="1" type="ORF">BCR25_13190</name>
</gene>
<evidence type="ECO:0000313" key="2">
    <source>
        <dbReference type="Proteomes" id="UP000095094"/>
    </source>
</evidence>
<protein>
    <recommendedName>
        <fullName evidence="3">3-dehydroquinate synthase domain-containing protein</fullName>
    </recommendedName>
</protein>
<reference evidence="2" key="1">
    <citation type="submission" date="2016-09" db="EMBL/GenBank/DDBJ databases">
        <authorList>
            <person name="Gulvik C.A."/>
        </authorList>
    </citation>
    <scope>NUCLEOTIDE SEQUENCE [LARGE SCALE GENOMIC DNA]</scope>
    <source>
        <strain evidence="2">LMG 8895</strain>
    </source>
</reference>
<keyword evidence="2" id="KW-1185">Reference proteome</keyword>
<name>A0A1E5G6M1_9ENTE</name>
<proteinExistence type="predicted"/>
<dbReference type="EMBL" id="MIJY01000047">
    <property type="protein sequence ID" value="OEG08364.1"/>
    <property type="molecule type" value="Genomic_DNA"/>
</dbReference>
<comment type="caution">
    <text evidence="1">The sequence shown here is derived from an EMBL/GenBank/DDBJ whole genome shotgun (WGS) entry which is preliminary data.</text>
</comment>
<accession>A0A1E5G6M1</accession>
<evidence type="ECO:0000313" key="1">
    <source>
        <dbReference type="EMBL" id="OEG08364.1"/>
    </source>
</evidence>
<dbReference type="SUPFAM" id="SSF56796">
    <property type="entry name" value="Dehydroquinate synthase-like"/>
    <property type="match status" value="1"/>
</dbReference>
<dbReference type="RefSeq" id="WP_069665203.1">
    <property type="nucleotide sequence ID" value="NZ_JBHUJJ010000001.1"/>
</dbReference>
<evidence type="ECO:0008006" key="3">
    <source>
        <dbReference type="Google" id="ProtNLM"/>
    </source>
</evidence>
<dbReference type="PATRIC" id="fig|332950.4.peg.3808"/>